<protein>
    <submittedName>
        <fullName evidence="1">Uncharacterized protein</fullName>
    </submittedName>
</protein>
<proteinExistence type="predicted"/>
<comment type="caution">
    <text evidence="1">The sequence shown here is derived from an EMBL/GenBank/DDBJ whole genome shotgun (WGS) entry which is preliminary data.</text>
</comment>
<accession>A0A2S7SZP5</accession>
<evidence type="ECO:0000313" key="2">
    <source>
        <dbReference type="Proteomes" id="UP000239872"/>
    </source>
</evidence>
<sequence length="66" mass="7928">MFPDLQPSQVHLMQGRGEPSQYEYGFQQVAIFSCLRNFWFWRFVCMSQFAVVYSKKQKKKDAKRSL</sequence>
<evidence type="ECO:0000313" key="1">
    <source>
        <dbReference type="EMBL" id="PQJ12402.1"/>
    </source>
</evidence>
<organism evidence="1 2">
    <name type="scientific">Flavipsychrobacter stenotrophus</name>
    <dbReference type="NCBI Taxonomy" id="2077091"/>
    <lineage>
        <taxon>Bacteria</taxon>
        <taxon>Pseudomonadati</taxon>
        <taxon>Bacteroidota</taxon>
        <taxon>Chitinophagia</taxon>
        <taxon>Chitinophagales</taxon>
        <taxon>Chitinophagaceae</taxon>
        <taxon>Flavipsychrobacter</taxon>
    </lineage>
</organism>
<keyword evidence="2" id="KW-1185">Reference proteome</keyword>
<dbReference type="Proteomes" id="UP000239872">
    <property type="component" value="Unassembled WGS sequence"/>
</dbReference>
<dbReference type="EMBL" id="PPSL01000001">
    <property type="protein sequence ID" value="PQJ12402.1"/>
    <property type="molecule type" value="Genomic_DNA"/>
</dbReference>
<gene>
    <name evidence="1" type="ORF">CJD36_001230</name>
</gene>
<name>A0A2S7SZP5_9BACT</name>
<dbReference type="AlphaFoldDB" id="A0A2S7SZP5"/>
<reference evidence="1 2" key="1">
    <citation type="submission" date="2018-01" db="EMBL/GenBank/DDBJ databases">
        <title>A novel member of the phylum Bacteroidetes isolated from glacier ice.</title>
        <authorList>
            <person name="Liu Q."/>
            <person name="Xin Y.-H."/>
        </authorList>
    </citation>
    <scope>NUCLEOTIDE SEQUENCE [LARGE SCALE GENOMIC DNA]</scope>
    <source>
        <strain evidence="1 2">RB1R16</strain>
    </source>
</reference>